<dbReference type="InterPro" id="IPR011249">
    <property type="entry name" value="Metalloenz_LuxS/M16"/>
</dbReference>
<proteinExistence type="predicted"/>
<dbReference type="SUPFAM" id="SSF63411">
    <property type="entry name" value="LuxS/MPP-like metallohydrolase"/>
    <property type="match status" value="4"/>
</dbReference>
<evidence type="ECO:0000259" key="1">
    <source>
        <dbReference type="SMART" id="SM01264"/>
    </source>
</evidence>
<dbReference type="GO" id="GO:0016485">
    <property type="term" value="P:protein processing"/>
    <property type="evidence" value="ECO:0007669"/>
    <property type="project" value="TreeGrafter"/>
</dbReference>
<evidence type="ECO:0000313" key="2">
    <source>
        <dbReference type="EMBL" id="SHK82923.1"/>
    </source>
</evidence>
<dbReference type="PANTHER" id="PTHR43016:SF13">
    <property type="entry name" value="PRESEQUENCE PROTEASE, MITOCHONDRIAL"/>
    <property type="match status" value="1"/>
</dbReference>
<dbReference type="OrthoDB" id="9762027at2"/>
<dbReference type="Gene3D" id="3.30.830.10">
    <property type="entry name" value="Metalloenzyme, LuxS/M16 peptidase-like"/>
    <property type="match status" value="4"/>
</dbReference>
<reference evidence="2 3" key="1">
    <citation type="submission" date="2016-11" db="EMBL/GenBank/DDBJ databases">
        <authorList>
            <person name="Jaros S."/>
            <person name="Januszkiewicz K."/>
            <person name="Wedrychowicz H."/>
        </authorList>
    </citation>
    <scope>NUCLEOTIDE SEQUENCE [LARGE SCALE GENOMIC DNA]</scope>
    <source>
        <strain evidence="2 3">DSM 14214</strain>
    </source>
</reference>
<dbReference type="GO" id="GO:0046872">
    <property type="term" value="F:metal ion binding"/>
    <property type="evidence" value="ECO:0007669"/>
    <property type="project" value="InterPro"/>
</dbReference>
<dbReference type="InterPro" id="IPR011765">
    <property type="entry name" value="Pept_M16_N"/>
</dbReference>
<organism evidence="2 3">
    <name type="scientific">Anaerotignum lactatifermentans DSM 14214</name>
    <dbReference type="NCBI Taxonomy" id="1121323"/>
    <lineage>
        <taxon>Bacteria</taxon>
        <taxon>Bacillati</taxon>
        <taxon>Bacillota</taxon>
        <taxon>Clostridia</taxon>
        <taxon>Lachnospirales</taxon>
        <taxon>Anaerotignaceae</taxon>
        <taxon>Anaerotignum</taxon>
    </lineage>
</organism>
<evidence type="ECO:0000313" key="3">
    <source>
        <dbReference type="Proteomes" id="UP000183975"/>
    </source>
</evidence>
<name>A0A1M6VN45_9FIRM</name>
<dbReference type="PANTHER" id="PTHR43016">
    <property type="entry name" value="PRESEQUENCE PROTEASE"/>
    <property type="match status" value="1"/>
</dbReference>
<dbReference type="EMBL" id="FRAH01000048">
    <property type="protein sequence ID" value="SHK82923.1"/>
    <property type="molecule type" value="Genomic_DNA"/>
</dbReference>
<dbReference type="InterPro" id="IPR055130">
    <property type="entry name" value="PreP_C"/>
</dbReference>
<dbReference type="AlphaFoldDB" id="A0A1M6VN45"/>
<dbReference type="FunFam" id="3.30.830.10:FF:000034">
    <property type="entry name" value="presequence protease 1, chloroplastic/mitochondrial"/>
    <property type="match status" value="1"/>
</dbReference>
<dbReference type="Pfam" id="PF05193">
    <property type="entry name" value="Peptidase_M16_C"/>
    <property type="match status" value="1"/>
</dbReference>
<protein>
    <recommendedName>
        <fullName evidence="1">Peptidase M16C associated domain-containing protein</fullName>
    </recommendedName>
</protein>
<dbReference type="InterPro" id="IPR007863">
    <property type="entry name" value="Peptidase_M16_C"/>
</dbReference>
<dbReference type="RefSeq" id="WP_072852144.1">
    <property type="nucleotide sequence ID" value="NZ_FRAH01000048.1"/>
</dbReference>
<dbReference type="GO" id="GO:0004222">
    <property type="term" value="F:metalloendopeptidase activity"/>
    <property type="evidence" value="ECO:0007669"/>
    <property type="project" value="TreeGrafter"/>
</dbReference>
<gene>
    <name evidence="2" type="ORF">SAMN02745138_02413</name>
</gene>
<keyword evidence="3" id="KW-1185">Reference proteome</keyword>
<dbReference type="Pfam" id="PF00675">
    <property type="entry name" value="Peptidase_M16"/>
    <property type="match status" value="1"/>
</dbReference>
<dbReference type="Proteomes" id="UP000183975">
    <property type="component" value="Unassembled WGS sequence"/>
</dbReference>
<accession>A0A1M6VN45</accession>
<sequence length="971" mass="110993">MKSLEINQIYHGFQLKKSEKLEDISATGYLFTHLKSGARLCYIETEDNNKVFSVSFKTPPDNDCGTPHILEHSVLCGSRKYQAKDPFNELAKGSLNTFLNAMTYADKTMYPIASCNEKDFHNMMDVYLDAVFYPNIYTKKGIFLQEGWRYADGGNSPEITGVVFNEMKGALSDPESRLAGVIARSMFGNTTYGMESGGDPDAIPNLTYEAFLDFHRKYYHPSNAYFYLYGDMDVFSCLEHIDSAYLSDFTESNDLPVITETTVPHAMEWISDTYPAEENEKDLDKGYFAYNIKVGKCTDPKRILAMQLVGYLLLETNASPLKNALRDADVCEEAEGYFDSSTYEMIYSIIAKKGRKQDAEKFKAIVEDVLKDLSIHDFDPELLQGGIKKLEFLLREEDYGSRPKGLIYNTRLMKSWLHGENPFESLRQIEIFEELKAEIKNGYLKQFIKEVLLDNSEKTWIIFMPEEGKQQKDDAAFAEKISARIAAMTPAEKQQLTEDKKALSDFQDTEDTPEILAQIPLLQREDISPEPQKITFTEEKQEDVPFIHLPLQAKGIDYVEICFETNHLPKELVPYSGLLAEVLSKLDTQKTDFAALPKKIDQIFGGLSFSNDIYSKNQQEYRAFVGINFKVLSEDLTKAFDFIKEVIFSSDYTAVQSLKKIVQSARLKGESFFQNQSHLAAIYRSRSAVSAGAAVKEQTSGIAYFHFLREIENLLDENPAFVTAQLEKTAKLVFTKENVTAILGCDPSKSEHLTKTFIDFVHELYTEECRGEGERFTAVPRKEAFSIASRVQYNIKAWDLAEMQQKYSGKMQVLKTILTLEYLWTHIRIQGGAYGCGCNFQRNGSIYFYSYRDPNLKNTYDIYDHLWEEIADFQADERQMTKYLLGTINRFDQPKTNAELMDYAAAMYFTGTTQEMRQKERMEILETTADDIRQFSGFLKDLSEISNICTIGGNEKIKADENIFETIQNLI</sequence>
<feature type="domain" description="Peptidase M16C associated" evidence="1">
    <location>
        <begin position="463"/>
        <end position="711"/>
    </location>
</feature>
<dbReference type="Pfam" id="PF22516">
    <property type="entry name" value="PreP_C"/>
    <property type="match status" value="1"/>
</dbReference>
<dbReference type="InterPro" id="IPR013578">
    <property type="entry name" value="Peptidase_M16C_assoc"/>
</dbReference>
<dbReference type="Pfam" id="PF08367">
    <property type="entry name" value="M16C_assoc"/>
    <property type="match status" value="1"/>
</dbReference>
<dbReference type="SMART" id="SM01264">
    <property type="entry name" value="M16C_associated"/>
    <property type="match status" value="1"/>
</dbReference>